<dbReference type="GO" id="GO:0009086">
    <property type="term" value="P:methionine biosynthetic process"/>
    <property type="evidence" value="ECO:0007669"/>
    <property type="project" value="TreeGrafter"/>
</dbReference>
<dbReference type="EMBL" id="FNLL01000004">
    <property type="protein sequence ID" value="SDU07677.1"/>
    <property type="molecule type" value="Genomic_DNA"/>
</dbReference>
<dbReference type="AlphaFoldDB" id="A0A1H2FJZ5"/>
<evidence type="ECO:0000256" key="2">
    <source>
        <dbReference type="ARBA" id="ARBA00004777"/>
    </source>
</evidence>
<evidence type="ECO:0000313" key="11">
    <source>
        <dbReference type="Proteomes" id="UP000199608"/>
    </source>
</evidence>
<name>A0A1H2FJZ5_9BACT</name>
<keyword evidence="5 9" id="KW-0274">FAD</keyword>
<comment type="pathway">
    <text evidence="2 9">One-carbon metabolism; tetrahydrofolate interconversion.</text>
</comment>
<keyword evidence="11" id="KW-1185">Reference proteome</keyword>
<dbReference type="GO" id="GO:0005829">
    <property type="term" value="C:cytosol"/>
    <property type="evidence" value="ECO:0007669"/>
    <property type="project" value="TreeGrafter"/>
</dbReference>
<evidence type="ECO:0000256" key="6">
    <source>
        <dbReference type="ARBA" id="ARBA00023002"/>
    </source>
</evidence>
<dbReference type="Gene3D" id="3.20.20.220">
    <property type="match status" value="1"/>
</dbReference>
<evidence type="ECO:0000313" key="10">
    <source>
        <dbReference type="EMBL" id="SDU07677.1"/>
    </source>
</evidence>
<comment type="pathway">
    <text evidence="7">Amino-acid biosynthesis; L-methionine biosynthesis via de novo pathway.</text>
</comment>
<dbReference type="UniPathway" id="UPA00193"/>
<dbReference type="PANTHER" id="PTHR45754">
    <property type="entry name" value="METHYLENETETRAHYDROFOLATE REDUCTASE"/>
    <property type="match status" value="1"/>
</dbReference>
<dbReference type="RefSeq" id="WP_092232572.1">
    <property type="nucleotide sequence ID" value="NZ_FNLL01000004.1"/>
</dbReference>
<comment type="similarity">
    <text evidence="3 9">Belongs to the methylenetetrahydrofolate reductase family.</text>
</comment>
<dbReference type="GO" id="GO:0035999">
    <property type="term" value="P:tetrahydrofolate interconversion"/>
    <property type="evidence" value="ECO:0007669"/>
    <property type="project" value="UniProtKB-UniPathway"/>
</dbReference>
<accession>A0A1H2FJZ5</accession>
<evidence type="ECO:0000256" key="5">
    <source>
        <dbReference type="ARBA" id="ARBA00022827"/>
    </source>
</evidence>
<reference evidence="11" key="1">
    <citation type="submission" date="2016-10" db="EMBL/GenBank/DDBJ databases">
        <authorList>
            <person name="Varghese N."/>
            <person name="Submissions S."/>
        </authorList>
    </citation>
    <scope>NUCLEOTIDE SEQUENCE [LARGE SCALE GENOMIC DNA]</scope>
    <source>
        <strain evidence="11">DSM 3384</strain>
    </source>
</reference>
<keyword evidence="6 9" id="KW-0560">Oxidoreductase</keyword>
<proteinExistence type="inferred from homology"/>
<dbReference type="InterPro" id="IPR029041">
    <property type="entry name" value="FAD-linked_oxidoreductase-like"/>
</dbReference>
<protein>
    <recommendedName>
        <fullName evidence="9">Methylenetetrahydrofolate reductase</fullName>
    </recommendedName>
</protein>
<gene>
    <name evidence="10" type="ORF">SAMN04487931_104202</name>
</gene>
<evidence type="ECO:0000256" key="3">
    <source>
        <dbReference type="ARBA" id="ARBA00006743"/>
    </source>
</evidence>
<evidence type="ECO:0000256" key="7">
    <source>
        <dbReference type="ARBA" id="ARBA00034478"/>
    </source>
</evidence>
<keyword evidence="4 9" id="KW-0285">Flavoprotein</keyword>
<dbReference type="PANTHER" id="PTHR45754:SF3">
    <property type="entry name" value="METHYLENETETRAHYDROFOLATE REDUCTASE (NADPH)"/>
    <property type="match status" value="1"/>
</dbReference>
<evidence type="ECO:0000256" key="4">
    <source>
        <dbReference type="ARBA" id="ARBA00022630"/>
    </source>
</evidence>
<sequence length="292" mass="32610">MNLKESLEKKRFVVTSEVQVPLGDEESEGLVESLGRVKGRVDGLSIAEIELEGVVSDTIKTCGLLKENNLNAIYQTTTRDKNRFQLQKDLTLAHETGVDNLLVFTEDYRISGDTLQESMFFHVDSGKLGSVLNHLKQGVTIEGKELESKVEFSLGSGIETPWGKSMPKRGMEEMEDMMNVGAGYFLTTPIFDIDQFAKFMKQVEPFRVPVIAEVMILRTAGMGKFLNRHFKSGLVPEWVIQKLMNATNKKKASMELFADTVKSLKDICQGVHIVTIGGVDNLVQYLNAAKLR</sequence>
<evidence type="ECO:0000256" key="8">
    <source>
        <dbReference type="ARBA" id="ARBA00048628"/>
    </source>
</evidence>
<dbReference type="InterPro" id="IPR003171">
    <property type="entry name" value="Mehydrof_redctse-like"/>
</dbReference>
<dbReference type="GO" id="GO:0071949">
    <property type="term" value="F:FAD binding"/>
    <property type="evidence" value="ECO:0007669"/>
    <property type="project" value="TreeGrafter"/>
</dbReference>
<evidence type="ECO:0000256" key="1">
    <source>
        <dbReference type="ARBA" id="ARBA00001974"/>
    </source>
</evidence>
<comment type="cofactor">
    <cofactor evidence="1 9">
        <name>FAD</name>
        <dbReference type="ChEBI" id="CHEBI:57692"/>
    </cofactor>
</comment>
<dbReference type="GO" id="GO:0106312">
    <property type="term" value="F:methylenetetrahydrofolate reductase (NADH) activity"/>
    <property type="evidence" value="ECO:0007669"/>
    <property type="project" value="UniProtKB-EC"/>
</dbReference>
<evidence type="ECO:0000256" key="9">
    <source>
        <dbReference type="RuleBase" id="RU003862"/>
    </source>
</evidence>
<dbReference type="Proteomes" id="UP000199608">
    <property type="component" value="Unassembled WGS sequence"/>
</dbReference>
<organism evidence="10 11">
    <name type="scientific">Desulfobacula phenolica</name>
    <dbReference type="NCBI Taxonomy" id="90732"/>
    <lineage>
        <taxon>Bacteria</taxon>
        <taxon>Pseudomonadati</taxon>
        <taxon>Thermodesulfobacteriota</taxon>
        <taxon>Desulfobacteria</taxon>
        <taxon>Desulfobacterales</taxon>
        <taxon>Desulfobacteraceae</taxon>
        <taxon>Desulfobacula</taxon>
    </lineage>
</organism>
<comment type="catalytic activity">
    <reaction evidence="8">
        <text>(6S)-5-methyl-5,6,7,8-tetrahydrofolate + NAD(+) = (6R)-5,10-methylene-5,6,7,8-tetrahydrofolate + NADH + H(+)</text>
        <dbReference type="Rhea" id="RHEA:19821"/>
        <dbReference type="ChEBI" id="CHEBI:15378"/>
        <dbReference type="ChEBI" id="CHEBI:15636"/>
        <dbReference type="ChEBI" id="CHEBI:18608"/>
        <dbReference type="ChEBI" id="CHEBI:57540"/>
        <dbReference type="ChEBI" id="CHEBI:57945"/>
        <dbReference type="EC" id="1.5.1.54"/>
    </reaction>
    <physiologicalReaction direction="right-to-left" evidence="8">
        <dbReference type="Rhea" id="RHEA:19823"/>
    </physiologicalReaction>
</comment>
<dbReference type="SUPFAM" id="SSF51730">
    <property type="entry name" value="FAD-linked oxidoreductase"/>
    <property type="match status" value="1"/>
</dbReference>
<dbReference type="Pfam" id="PF02219">
    <property type="entry name" value="MTHFR"/>
    <property type="match status" value="1"/>
</dbReference>